<evidence type="ECO:0000313" key="3">
    <source>
        <dbReference type="EMBL" id="CAG2231227.1"/>
    </source>
</evidence>
<name>A0A8S3TLM6_MYTED</name>
<feature type="signal peptide" evidence="2">
    <location>
        <begin position="1"/>
        <end position="19"/>
    </location>
</feature>
<reference evidence="3" key="1">
    <citation type="submission" date="2021-03" db="EMBL/GenBank/DDBJ databases">
        <authorList>
            <person name="Bekaert M."/>
        </authorList>
    </citation>
    <scope>NUCLEOTIDE SEQUENCE</scope>
</reference>
<protein>
    <submittedName>
        <fullName evidence="3">Uncharacterized protein</fullName>
    </submittedName>
</protein>
<comment type="caution">
    <text evidence="3">The sequence shown here is derived from an EMBL/GenBank/DDBJ whole genome shotgun (WGS) entry which is preliminary data.</text>
</comment>
<sequence length="255" mass="27527">MSVLFSLTISAATMLDVRCILLQHGGGESISASSSCTDVFPIGQFCKADARATLGVLRDSEQRSTLTGCGTFNISLISRKSNSVNSTFTEIPSVTSNPTNLPYASPVNTPYRNGLSRVPRRIIPPLSHHRTFNVASLAPEQSSIEQPTSNTVANSSTNDATPASPSYTPRRNGVPRVSKRILSPLSPNRTYNVVSVAPEQSLMQPQTYQTSRIPSPSLPNASRTHLNRTTSVHALLPLPLDASVDFTHHQDETDD</sequence>
<evidence type="ECO:0000313" key="4">
    <source>
        <dbReference type="Proteomes" id="UP000683360"/>
    </source>
</evidence>
<dbReference type="EMBL" id="CAJPWZ010002132">
    <property type="protein sequence ID" value="CAG2231227.1"/>
    <property type="molecule type" value="Genomic_DNA"/>
</dbReference>
<dbReference type="Proteomes" id="UP000683360">
    <property type="component" value="Unassembled WGS sequence"/>
</dbReference>
<evidence type="ECO:0000256" key="2">
    <source>
        <dbReference type="SAM" id="SignalP"/>
    </source>
</evidence>
<dbReference type="OrthoDB" id="6287690at2759"/>
<dbReference type="AlphaFoldDB" id="A0A8S3TLM6"/>
<keyword evidence="4" id="KW-1185">Reference proteome</keyword>
<feature type="region of interest" description="Disordered" evidence="1">
    <location>
        <begin position="204"/>
        <end position="223"/>
    </location>
</feature>
<feature type="chain" id="PRO_5035930531" evidence="2">
    <location>
        <begin position="20"/>
        <end position="255"/>
    </location>
</feature>
<feature type="compositionally biased region" description="Polar residues" evidence="1">
    <location>
        <begin position="139"/>
        <end position="169"/>
    </location>
</feature>
<proteinExistence type="predicted"/>
<feature type="region of interest" description="Disordered" evidence="1">
    <location>
        <begin position="137"/>
        <end position="183"/>
    </location>
</feature>
<organism evidence="3 4">
    <name type="scientific">Mytilus edulis</name>
    <name type="common">Blue mussel</name>
    <dbReference type="NCBI Taxonomy" id="6550"/>
    <lineage>
        <taxon>Eukaryota</taxon>
        <taxon>Metazoa</taxon>
        <taxon>Spiralia</taxon>
        <taxon>Lophotrochozoa</taxon>
        <taxon>Mollusca</taxon>
        <taxon>Bivalvia</taxon>
        <taxon>Autobranchia</taxon>
        <taxon>Pteriomorphia</taxon>
        <taxon>Mytilida</taxon>
        <taxon>Mytiloidea</taxon>
        <taxon>Mytilidae</taxon>
        <taxon>Mytilinae</taxon>
        <taxon>Mytilus</taxon>
    </lineage>
</organism>
<keyword evidence="2" id="KW-0732">Signal</keyword>
<gene>
    <name evidence="3" type="ORF">MEDL_44038</name>
</gene>
<evidence type="ECO:0000256" key="1">
    <source>
        <dbReference type="SAM" id="MobiDB-lite"/>
    </source>
</evidence>
<accession>A0A8S3TLM6</accession>